<evidence type="ECO:0000313" key="2">
    <source>
        <dbReference type="Proteomes" id="UP001301388"/>
    </source>
</evidence>
<reference evidence="1 2" key="1">
    <citation type="submission" date="2023-12" db="EMBL/GenBank/DDBJ databases">
        <title>Baltic Sea Cyanobacteria.</title>
        <authorList>
            <person name="Delbaje E."/>
            <person name="Fewer D.P."/>
            <person name="Shishido T.K."/>
        </authorList>
    </citation>
    <scope>NUCLEOTIDE SEQUENCE [LARGE SCALE GENOMIC DNA]</scope>
    <source>
        <strain evidence="1 2">UHCC 0370</strain>
    </source>
</reference>
<comment type="caution">
    <text evidence="1">The sequence shown here is derived from an EMBL/GenBank/DDBJ whole genome shotgun (WGS) entry which is preliminary data.</text>
</comment>
<dbReference type="EMBL" id="JAYGIE010000107">
    <property type="protein sequence ID" value="MEA5480050.1"/>
    <property type="molecule type" value="Genomic_DNA"/>
</dbReference>
<gene>
    <name evidence="1" type="ORF">VB774_20670</name>
</gene>
<sequence>MFVRQPDLTYEEYLTYEQESLTKHEFMNGQAFAIAGTSEDRAF</sequence>
<dbReference type="Proteomes" id="UP001301388">
    <property type="component" value="Unassembled WGS sequence"/>
</dbReference>
<dbReference type="RefSeq" id="WP_323263152.1">
    <property type="nucleotide sequence ID" value="NZ_JAYGIE010000107.1"/>
</dbReference>
<keyword evidence="2" id="KW-1185">Reference proteome</keyword>
<accession>A0ABU5TP35</accession>
<organism evidence="1 2">
    <name type="scientific">Pseudanabaena galeata UHCC 0370</name>
    <dbReference type="NCBI Taxonomy" id="3110310"/>
    <lineage>
        <taxon>Bacteria</taxon>
        <taxon>Bacillati</taxon>
        <taxon>Cyanobacteriota</taxon>
        <taxon>Cyanophyceae</taxon>
        <taxon>Pseudanabaenales</taxon>
        <taxon>Pseudanabaenaceae</taxon>
        <taxon>Pseudanabaena</taxon>
    </lineage>
</organism>
<protein>
    <submittedName>
        <fullName evidence="1">Uncharacterized protein</fullName>
    </submittedName>
</protein>
<evidence type="ECO:0000313" key="1">
    <source>
        <dbReference type="EMBL" id="MEA5480050.1"/>
    </source>
</evidence>
<name>A0ABU5TP35_9CYAN</name>
<proteinExistence type="predicted"/>